<evidence type="ECO:0000313" key="2">
    <source>
        <dbReference type="Proteomes" id="UP000887565"/>
    </source>
</evidence>
<keyword evidence="1" id="KW-1133">Transmembrane helix</keyword>
<dbReference type="Proteomes" id="UP000887565">
    <property type="component" value="Unplaced"/>
</dbReference>
<evidence type="ECO:0000256" key="1">
    <source>
        <dbReference type="SAM" id="Phobius"/>
    </source>
</evidence>
<evidence type="ECO:0000313" key="3">
    <source>
        <dbReference type="WBParaSite" id="nRc.2.0.1.t02077-RA"/>
    </source>
</evidence>
<proteinExistence type="predicted"/>
<feature type="transmembrane region" description="Helical" evidence="1">
    <location>
        <begin position="68"/>
        <end position="90"/>
    </location>
</feature>
<keyword evidence="1" id="KW-0472">Membrane</keyword>
<reference evidence="3" key="1">
    <citation type="submission" date="2022-11" db="UniProtKB">
        <authorList>
            <consortium name="WormBaseParasite"/>
        </authorList>
    </citation>
    <scope>IDENTIFICATION</scope>
</reference>
<accession>A0A915HL57</accession>
<keyword evidence="2" id="KW-1185">Reference proteome</keyword>
<sequence>MQSTQRNRTNGKFSFRSVRLKFTVGRFPQNCSYPVRPKVDFQAERFKLLAIGSVPFRRKRRLAFLANVELRPMTALLFVEAVSVFITAVFRPPPIAARFDTVFVSSSGGDMITYEFQLNRKPYWDFWAVWVFDHWEFDRRGHFTRKIIPNIEFMISIQYKAQFVFHDTPTATTAVANHTASRKTDVKYDWLHVTCSEIPLVTAAVTLAVPYLTWQNFVANPFRSLRQFLDIPCKGGVEFIVVAYSEPSFSTASARSGAVTLRRWTSQLSSFNGATSD</sequence>
<dbReference type="AlphaFoldDB" id="A0A915HL57"/>
<name>A0A915HL57_ROMCU</name>
<keyword evidence="1" id="KW-0812">Transmembrane</keyword>
<protein>
    <submittedName>
        <fullName evidence="3">Uncharacterized protein</fullName>
    </submittedName>
</protein>
<organism evidence="2 3">
    <name type="scientific">Romanomermis culicivorax</name>
    <name type="common">Nematode worm</name>
    <dbReference type="NCBI Taxonomy" id="13658"/>
    <lineage>
        <taxon>Eukaryota</taxon>
        <taxon>Metazoa</taxon>
        <taxon>Ecdysozoa</taxon>
        <taxon>Nematoda</taxon>
        <taxon>Enoplea</taxon>
        <taxon>Dorylaimia</taxon>
        <taxon>Mermithida</taxon>
        <taxon>Mermithoidea</taxon>
        <taxon>Mermithidae</taxon>
        <taxon>Romanomermis</taxon>
    </lineage>
</organism>
<dbReference type="WBParaSite" id="nRc.2.0.1.t02077-RA">
    <property type="protein sequence ID" value="nRc.2.0.1.t02077-RA"/>
    <property type="gene ID" value="nRc.2.0.1.g02077"/>
</dbReference>